<dbReference type="Proteomes" id="UP001165082">
    <property type="component" value="Unassembled WGS sequence"/>
</dbReference>
<accession>A0A9W6ZYL5</accession>
<feature type="region of interest" description="Disordered" evidence="1">
    <location>
        <begin position="85"/>
        <end position="108"/>
    </location>
</feature>
<keyword evidence="2" id="KW-0732">Signal</keyword>
<sequence>MFASLSLIYTFLICLFLHDVKSTSSKSTSSTTSSSILSNSHQSNTIGTYDVAVYDDDEFDTASGDSNGGSSFINVPHLVVAGELTITSPPSSPPSAGTTPTSSSPQKATLARMDLSNLRWSPKHPTLYLYSSSHSQDTGTVYALMSNHTEAGKEKEKGGRKGKGKEKGQNHGRTRGGKKPPL</sequence>
<organism evidence="3 4">
    <name type="scientific">Triparma retinervis</name>
    <dbReference type="NCBI Taxonomy" id="2557542"/>
    <lineage>
        <taxon>Eukaryota</taxon>
        <taxon>Sar</taxon>
        <taxon>Stramenopiles</taxon>
        <taxon>Ochrophyta</taxon>
        <taxon>Bolidophyceae</taxon>
        <taxon>Parmales</taxon>
        <taxon>Triparmaceae</taxon>
        <taxon>Triparma</taxon>
    </lineage>
</organism>
<evidence type="ECO:0000313" key="4">
    <source>
        <dbReference type="Proteomes" id="UP001165082"/>
    </source>
</evidence>
<feature type="compositionally biased region" description="Basic and acidic residues" evidence="1">
    <location>
        <begin position="150"/>
        <end position="169"/>
    </location>
</feature>
<feature type="non-terminal residue" evidence="3">
    <location>
        <position position="1"/>
    </location>
</feature>
<reference evidence="3" key="1">
    <citation type="submission" date="2022-07" db="EMBL/GenBank/DDBJ databases">
        <title>Genome analysis of Parmales, a sister group of diatoms, reveals the evolutionary specialization of diatoms from phago-mixotrophs to photoautotrophs.</title>
        <authorList>
            <person name="Ban H."/>
            <person name="Sato S."/>
            <person name="Yoshikawa S."/>
            <person name="Kazumasa Y."/>
            <person name="Nakamura Y."/>
            <person name="Ichinomiya M."/>
            <person name="Saitoh K."/>
            <person name="Sato N."/>
            <person name="Blanc-Mathieu R."/>
            <person name="Endo H."/>
            <person name="Kuwata A."/>
            <person name="Ogata H."/>
        </authorList>
    </citation>
    <scope>NUCLEOTIDE SEQUENCE</scope>
</reference>
<feature type="compositionally biased region" description="Basic residues" evidence="1">
    <location>
        <begin position="170"/>
        <end position="182"/>
    </location>
</feature>
<evidence type="ECO:0000313" key="3">
    <source>
        <dbReference type="EMBL" id="GMH62241.1"/>
    </source>
</evidence>
<feature type="chain" id="PRO_5040906740" evidence="2">
    <location>
        <begin position="23"/>
        <end position="182"/>
    </location>
</feature>
<proteinExistence type="predicted"/>
<keyword evidence="4" id="KW-1185">Reference proteome</keyword>
<gene>
    <name evidence="3" type="ORF">TrRE_jg1990</name>
</gene>
<feature type="signal peptide" evidence="2">
    <location>
        <begin position="1"/>
        <end position="22"/>
    </location>
</feature>
<evidence type="ECO:0000256" key="2">
    <source>
        <dbReference type="SAM" id="SignalP"/>
    </source>
</evidence>
<evidence type="ECO:0000256" key="1">
    <source>
        <dbReference type="SAM" id="MobiDB-lite"/>
    </source>
</evidence>
<dbReference type="AlphaFoldDB" id="A0A9W6ZYL5"/>
<feature type="compositionally biased region" description="Low complexity" evidence="1">
    <location>
        <begin position="94"/>
        <end position="105"/>
    </location>
</feature>
<comment type="caution">
    <text evidence="3">The sequence shown here is derived from an EMBL/GenBank/DDBJ whole genome shotgun (WGS) entry which is preliminary data.</text>
</comment>
<feature type="region of interest" description="Disordered" evidence="1">
    <location>
        <begin position="140"/>
        <end position="182"/>
    </location>
</feature>
<protein>
    <submittedName>
        <fullName evidence="3">Uncharacterized protein</fullName>
    </submittedName>
</protein>
<dbReference type="EMBL" id="BRXZ01003805">
    <property type="protein sequence ID" value="GMH62241.1"/>
    <property type="molecule type" value="Genomic_DNA"/>
</dbReference>
<name>A0A9W6ZYL5_9STRA</name>